<reference evidence="4" key="1">
    <citation type="submission" date="2012-12" db="EMBL/GenBank/DDBJ databases">
        <authorList>
            <person name="Hellsten U."/>
            <person name="Grimwood J."/>
            <person name="Chapman J.A."/>
            <person name="Shapiro H."/>
            <person name="Aerts A."/>
            <person name="Otillar R.P."/>
            <person name="Terry A.Y."/>
            <person name="Boore J.L."/>
            <person name="Simakov O."/>
            <person name="Marletaz F."/>
            <person name="Cho S.-J."/>
            <person name="Edsinger-Gonzales E."/>
            <person name="Havlak P."/>
            <person name="Kuo D.-H."/>
            <person name="Larsson T."/>
            <person name="Lv J."/>
            <person name="Arendt D."/>
            <person name="Savage R."/>
            <person name="Osoegawa K."/>
            <person name="de Jong P."/>
            <person name="Lindberg D.R."/>
            <person name="Seaver E.C."/>
            <person name="Weisblat D.A."/>
            <person name="Putnam N.H."/>
            <person name="Grigoriev I.V."/>
            <person name="Rokhsar D.S."/>
        </authorList>
    </citation>
    <scope>NUCLEOTIDE SEQUENCE</scope>
    <source>
        <strain evidence="4">I ESC-2004</strain>
    </source>
</reference>
<feature type="chain" id="PRO_5008788157" evidence="1">
    <location>
        <begin position="21"/>
        <end position="551"/>
    </location>
</feature>
<feature type="signal peptide" evidence="1">
    <location>
        <begin position="1"/>
        <end position="20"/>
    </location>
</feature>
<proteinExistence type="predicted"/>
<dbReference type="EMBL" id="AMQN01008038">
    <property type="status" value="NOT_ANNOTATED_CDS"/>
    <property type="molecule type" value="Genomic_DNA"/>
</dbReference>
<dbReference type="EMBL" id="KB302014">
    <property type="protein sequence ID" value="ELU04877.1"/>
    <property type="molecule type" value="Genomic_DNA"/>
</dbReference>
<dbReference type="Proteomes" id="UP000014760">
    <property type="component" value="Unassembled WGS sequence"/>
</dbReference>
<keyword evidence="4" id="KW-1185">Reference proteome</keyword>
<gene>
    <name evidence="2" type="ORF">CAPTEDRAFT_227754</name>
</gene>
<evidence type="ECO:0000313" key="3">
    <source>
        <dbReference type="EnsemblMetazoa" id="CapteP227754"/>
    </source>
</evidence>
<dbReference type="HOGENOM" id="CLU_494537_0_0_1"/>
<accession>R7ULR1</accession>
<sequence>MQVLCLISVVLWGVLDFTDFFIDMLEYTGVEDKVLNSLYAFFVAYTKTEYSDNVAQMERLANFESLGETGLRELNYYRNVTALARFLKMKGLLDLLDRDEVARLAAEVGAYAGYAPRRDAEVPAAEADLSCYEFNKIIEQSYDLPQTLHLYEIGSDGTDIHLSNVFCDLLDVTSISDLKATLHSWPLRQIGVQQLKNNIRHQEYTLEGLDYYYELNSQYESLNGPQETMNSHRSFLMALREAGLFTRRIDTQWQNSLKRDECRPDGQVRGQQSDYYHNPCVDLTKELQKALQYSEEIFPGSLWSSMKILTGVDYNDNQLMDRLVCAFVHNTDVFASSLWYNDVTANLVNSLYAYFVSSVESVYTENMERLEYLRNSEYFAPDSARAIELHNQTRLIRDLKLKGLLDLLDHNEVKRLTNVISPFLGFAPRYSKIPEAEASLPCSEFVSLLNSSWGLPRYVDLHLMGDKNYKVWLQDIICHFLEFSTLGELRIRIGHFPIAQVIVQKAKNVILPLNSYLDHLGSEGADKVLRDLLLAAREAGLFTRRITAQFY</sequence>
<reference evidence="3" key="3">
    <citation type="submission" date="2015-06" db="UniProtKB">
        <authorList>
            <consortium name="EnsemblMetazoa"/>
        </authorList>
    </citation>
    <scope>IDENTIFICATION</scope>
</reference>
<dbReference type="AlphaFoldDB" id="R7ULR1"/>
<keyword evidence="1" id="KW-0732">Signal</keyword>
<organism evidence="2">
    <name type="scientific">Capitella teleta</name>
    <name type="common">Polychaete worm</name>
    <dbReference type="NCBI Taxonomy" id="283909"/>
    <lineage>
        <taxon>Eukaryota</taxon>
        <taxon>Metazoa</taxon>
        <taxon>Spiralia</taxon>
        <taxon>Lophotrochozoa</taxon>
        <taxon>Annelida</taxon>
        <taxon>Polychaeta</taxon>
        <taxon>Sedentaria</taxon>
        <taxon>Scolecida</taxon>
        <taxon>Capitellidae</taxon>
        <taxon>Capitella</taxon>
    </lineage>
</organism>
<evidence type="ECO:0000313" key="4">
    <source>
        <dbReference type="Proteomes" id="UP000014760"/>
    </source>
</evidence>
<evidence type="ECO:0000256" key="1">
    <source>
        <dbReference type="SAM" id="SignalP"/>
    </source>
</evidence>
<reference evidence="2 4" key="2">
    <citation type="journal article" date="2013" name="Nature">
        <title>Insights into bilaterian evolution from three spiralian genomes.</title>
        <authorList>
            <person name="Simakov O."/>
            <person name="Marletaz F."/>
            <person name="Cho S.J."/>
            <person name="Edsinger-Gonzales E."/>
            <person name="Havlak P."/>
            <person name="Hellsten U."/>
            <person name="Kuo D.H."/>
            <person name="Larsson T."/>
            <person name="Lv J."/>
            <person name="Arendt D."/>
            <person name="Savage R."/>
            <person name="Osoegawa K."/>
            <person name="de Jong P."/>
            <person name="Grimwood J."/>
            <person name="Chapman J.A."/>
            <person name="Shapiro H."/>
            <person name="Aerts A."/>
            <person name="Otillar R.P."/>
            <person name="Terry A.Y."/>
            <person name="Boore J.L."/>
            <person name="Grigoriev I.V."/>
            <person name="Lindberg D.R."/>
            <person name="Seaver E.C."/>
            <person name="Weisblat D.A."/>
            <person name="Putnam N.H."/>
            <person name="Rokhsar D.S."/>
        </authorList>
    </citation>
    <scope>NUCLEOTIDE SEQUENCE</scope>
    <source>
        <strain evidence="2 4">I ESC-2004</strain>
    </source>
</reference>
<dbReference type="EnsemblMetazoa" id="CapteT227754">
    <property type="protein sequence ID" value="CapteP227754"/>
    <property type="gene ID" value="CapteG227754"/>
</dbReference>
<protein>
    <submittedName>
        <fullName evidence="2 3">Uncharacterized protein</fullName>
    </submittedName>
</protein>
<evidence type="ECO:0000313" key="2">
    <source>
        <dbReference type="EMBL" id="ELU04877.1"/>
    </source>
</evidence>
<name>R7ULR1_CAPTE</name>